<dbReference type="PROSITE" id="PS50862">
    <property type="entry name" value="AA_TRNA_LIGASE_II"/>
    <property type="match status" value="1"/>
</dbReference>
<evidence type="ECO:0000256" key="4">
    <source>
        <dbReference type="ARBA" id="ARBA00022741"/>
    </source>
</evidence>
<dbReference type="InterPro" id="IPR045864">
    <property type="entry name" value="aa-tRNA-synth_II/BPL/LPL"/>
</dbReference>
<name>A0ABY4E8T0_VITST</name>
<dbReference type="SUPFAM" id="SSF55681">
    <property type="entry name" value="Class II aaRS and biotin synthetases"/>
    <property type="match status" value="1"/>
</dbReference>
<feature type="binding site" evidence="8">
    <location>
        <position position="415"/>
    </location>
    <ligand>
        <name>Mg(2+)</name>
        <dbReference type="ChEBI" id="CHEBI:18420"/>
        <label>1</label>
    </ligand>
</feature>
<evidence type="ECO:0000256" key="3">
    <source>
        <dbReference type="ARBA" id="ARBA00022723"/>
    </source>
</evidence>
<dbReference type="InterPro" id="IPR012340">
    <property type="entry name" value="NA-bd_OB-fold"/>
</dbReference>
<reference evidence="11" key="2">
    <citation type="journal article" date="2022" name="Res Sq">
        <title>Evolution of multicellular longitudinally dividing oral cavity symbionts (Neisseriaceae).</title>
        <authorList>
            <person name="Nyongesa S."/>
            <person name="Weber P."/>
            <person name="Bernet E."/>
            <person name="Pullido F."/>
            <person name="Nieckarz M."/>
            <person name="Delaby M."/>
            <person name="Nieves C."/>
            <person name="Viehboeck T."/>
            <person name="Krause N."/>
            <person name="Rivera-Millot A."/>
            <person name="Nakamura A."/>
            <person name="Vischer N."/>
            <person name="VanNieuwenhze M."/>
            <person name="Brun Y."/>
            <person name="Cava F."/>
            <person name="Bulgheresi S."/>
            <person name="Veyrier F."/>
        </authorList>
    </citation>
    <scope>NUCLEOTIDE SEQUENCE</scope>
    <source>
        <strain evidence="11">SAG 1488-6</strain>
    </source>
</reference>
<dbReference type="RefSeq" id="WP_019958241.1">
    <property type="nucleotide sequence ID" value="NZ_CP091512.1"/>
</dbReference>
<evidence type="ECO:0000256" key="2">
    <source>
        <dbReference type="ARBA" id="ARBA00022598"/>
    </source>
</evidence>
<keyword evidence="5 8" id="KW-0067">ATP-binding</keyword>
<comment type="subcellular location">
    <subcellularLocation>
        <location evidence="8">Cytoplasm</location>
    </subcellularLocation>
</comment>
<dbReference type="PANTHER" id="PTHR42918">
    <property type="entry name" value="LYSYL-TRNA SYNTHETASE"/>
    <property type="match status" value="1"/>
</dbReference>
<dbReference type="InterPro" id="IPR018149">
    <property type="entry name" value="Lys-tRNA-synth_II_C"/>
</dbReference>
<dbReference type="Gene3D" id="2.40.50.140">
    <property type="entry name" value="Nucleic acid-binding proteins"/>
    <property type="match status" value="1"/>
</dbReference>
<keyword evidence="2 8" id="KW-0436">Ligase</keyword>
<protein>
    <recommendedName>
        <fullName evidence="8">Lysine--tRNA ligase</fullName>
        <ecNumber evidence="8">6.1.1.6</ecNumber>
    </recommendedName>
    <alternativeName>
        <fullName evidence="8">Lysyl-tRNA synthetase</fullName>
        <shortName evidence="8">LysRS</shortName>
    </alternativeName>
</protein>
<evidence type="ECO:0000256" key="8">
    <source>
        <dbReference type="HAMAP-Rule" id="MF_00252"/>
    </source>
</evidence>
<comment type="similarity">
    <text evidence="1 8">Belongs to the class-II aminoacyl-tRNA synthetase family.</text>
</comment>
<evidence type="ECO:0000259" key="10">
    <source>
        <dbReference type="PROSITE" id="PS50862"/>
    </source>
</evidence>
<comment type="subunit">
    <text evidence="8">Homodimer.</text>
</comment>
<dbReference type="PANTHER" id="PTHR42918:SF15">
    <property type="entry name" value="LYSINE--TRNA LIGASE, CHLOROPLASTIC_MITOCHONDRIAL"/>
    <property type="match status" value="1"/>
</dbReference>
<dbReference type="NCBIfam" id="NF001756">
    <property type="entry name" value="PRK00484.1"/>
    <property type="match status" value="1"/>
</dbReference>
<keyword evidence="4 8" id="KW-0547">Nucleotide-binding</keyword>
<dbReference type="Proteomes" id="UP000832034">
    <property type="component" value="Chromosome"/>
</dbReference>
<evidence type="ECO:0000256" key="5">
    <source>
        <dbReference type="ARBA" id="ARBA00022840"/>
    </source>
</evidence>
<dbReference type="CDD" id="cd04322">
    <property type="entry name" value="LysRS_N"/>
    <property type="match status" value="1"/>
</dbReference>
<sequence length="505" mass="57150">MSEQANNPVETEHLDENQIMALRREKLHALQESGNAYPNDFRRDAFAGDLQNEYEAVDKEGLVEKAVKVKVVGRMMLKRNMGKASFATIQDVSGQIQLYINNQGVGEDVHDDFKHWDLGDIIACEGELMKTNHGELTVRAATLRLLTKSLRPLPDKHKGLADQEAKYRQRYVDLITNTDSRDTFIKRSQIVQTVRNFMASERYLEVETPMMHPIPGGATAKPFVTHHNALDMQLFLRVAPELYLKRLVVGGLERVYEINRNFRNEGMSTRHNPEFTMMEFYEAYADYTRMMDLTEQVIRAASEAVNGSSVVTYGDKEVDLSKPFARLTIVEAIKAHNPQYSDEQLQDTEWLKAEIKKHGGKLPMAGGLGSLQLALFEEVAESKLWQPTFIVDYPVEVSPLARKSDTNPEITERFELFVVGRELANGYSELNDSEDQAARFQAQVAQLAAGDDEAMHFDADYIRAMEFGLPPTGGCGIGIDRLVMLLTNAPSIRDVILFPQMRREI</sequence>
<dbReference type="GO" id="GO:0004824">
    <property type="term" value="F:lysine-tRNA ligase activity"/>
    <property type="evidence" value="ECO:0007669"/>
    <property type="project" value="UniProtKB-EC"/>
</dbReference>
<proteinExistence type="inferred from homology"/>
<keyword evidence="12" id="KW-1185">Reference proteome</keyword>
<evidence type="ECO:0000313" key="12">
    <source>
        <dbReference type="Proteomes" id="UP000832034"/>
    </source>
</evidence>
<dbReference type="InterPro" id="IPR004364">
    <property type="entry name" value="Aa-tRNA-synt_II"/>
</dbReference>
<accession>A0ABY4E8T0</accession>
<keyword evidence="8" id="KW-0963">Cytoplasm</keyword>
<keyword evidence="3 8" id="KW-0479">Metal-binding</keyword>
<evidence type="ECO:0000256" key="6">
    <source>
        <dbReference type="ARBA" id="ARBA00023146"/>
    </source>
</evidence>
<feature type="binding site" evidence="8">
    <location>
        <position position="422"/>
    </location>
    <ligand>
        <name>Mg(2+)</name>
        <dbReference type="ChEBI" id="CHEBI:18420"/>
        <label>1</label>
    </ligand>
</feature>
<evidence type="ECO:0000256" key="1">
    <source>
        <dbReference type="ARBA" id="ARBA00008226"/>
    </source>
</evidence>
<dbReference type="NCBIfam" id="TIGR00499">
    <property type="entry name" value="lysS_bact"/>
    <property type="match status" value="1"/>
</dbReference>
<evidence type="ECO:0000313" key="11">
    <source>
        <dbReference type="EMBL" id="UOO92152.1"/>
    </source>
</evidence>
<reference evidence="11" key="1">
    <citation type="submission" date="2021-12" db="EMBL/GenBank/DDBJ databases">
        <authorList>
            <person name="Veyrier F.J."/>
        </authorList>
    </citation>
    <scope>NUCLEOTIDE SEQUENCE</scope>
    <source>
        <strain evidence="11">SAG 1488-6</strain>
    </source>
</reference>
<comment type="cofactor">
    <cofactor evidence="8 9">
        <name>Mg(2+)</name>
        <dbReference type="ChEBI" id="CHEBI:18420"/>
    </cofactor>
    <text evidence="8 9">Binds 3 Mg(2+) ions per subunit.</text>
</comment>
<gene>
    <name evidence="8 11" type="primary">lysS</name>
    <name evidence="11" type="ORF">LVJ81_11085</name>
</gene>
<feature type="binding site" evidence="8">
    <location>
        <position position="422"/>
    </location>
    <ligand>
        <name>Mg(2+)</name>
        <dbReference type="ChEBI" id="CHEBI:18420"/>
        <label>2</label>
    </ligand>
</feature>
<dbReference type="EMBL" id="CP091512">
    <property type="protein sequence ID" value="UOO92152.1"/>
    <property type="molecule type" value="Genomic_DNA"/>
</dbReference>
<dbReference type="InterPro" id="IPR002313">
    <property type="entry name" value="Lys-tRNA-ligase_II"/>
</dbReference>
<dbReference type="InterPro" id="IPR044136">
    <property type="entry name" value="Lys-tRNA-ligase_II_N"/>
</dbReference>
<dbReference type="HAMAP" id="MF_00252">
    <property type="entry name" value="Lys_tRNA_synth_class2"/>
    <property type="match status" value="1"/>
</dbReference>
<dbReference type="EC" id="6.1.1.6" evidence="8"/>
<dbReference type="Gene3D" id="3.30.930.10">
    <property type="entry name" value="Bira Bifunctional Protein, Domain 2"/>
    <property type="match status" value="1"/>
</dbReference>
<keyword evidence="6 8" id="KW-0030">Aminoacyl-tRNA synthetase</keyword>
<dbReference type="InterPro" id="IPR004365">
    <property type="entry name" value="NA-bd_OB_tRNA"/>
</dbReference>
<dbReference type="InterPro" id="IPR006195">
    <property type="entry name" value="aa-tRNA-synth_II"/>
</dbReference>
<dbReference type="PRINTS" id="PR00982">
    <property type="entry name" value="TRNASYNTHLYS"/>
</dbReference>
<evidence type="ECO:0000256" key="7">
    <source>
        <dbReference type="ARBA" id="ARBA00048573"/>
    </source>
</evidence>
<dbReference type="CDD" id="cd00775">
    <property type="entry name" value="LysRS_core"/>
    <property type="match status" value="1"/>
</dbReference>
<comment type="catalytic activity">
    <reaction evidence="7 8 9">
        <text>tRNA(Lys) + L-lysine + ATP = L-lysyl-tRNA(Lys) + AMP + diphosphate</text>
        <dbReference type="Rhea" id="RHEA:20792"/>
        <dbReference type="Rhea" id="RHEA-COMP:9696"/>
        <dbReference type="Rhea" id="RHEA-COMP:9697"/>
        <dbReference type="ChEBI" id="CHEBI:30616"/>
        <dbReference type="ChEBI" id="CHEBI:32551"/>
        <dbReference type="ChEBI" id="CHEBI:33019"/>
        <dbReference type="ChEBI" id="CHEBI:78442"/>
        <dbReference type="ChEBI" id="CHEBI:78529"/>
        <dbReference type="ChEBI" id="CHEBI:456215"/>
        <dbReference type="EC" id="6.1.1.6"/>
    </reaction>
</comment>
<keyword evidence="8 9" id="KW-0460">Magnesium</keyword>
<dbReference type="Pfam" id="PF01336">
    <property type="entry name" value="tRNA_anti-codon"/>
    <property type="match status" value="1"/>
</dbReference>
<dbReference type="Pfam" id="PF00152">
    <property type="entry name" value="tRNA-synt_2"/>
    <property type="match status" value="1"/>
</dbReference>
<keyword evidence="8" id="KW-0648">Protein biosynthesis</keyword>
<feature type="domain" description="Aminoacyl-transfer RNA synthetases class-II family profile" evidence="10">
    <location>
        <begin position="187"/>
        <end position="499"/>
    </location>
</feature>
<dbReference type="SUPFAM" id="SSF50249">
    <property type="entry name" value="Nucleic acid-binding proteins"/>
    <property type="match status" value="1"/>
</dbReference>
<organism evidence="11 12">
    <name type="scientific">Vitreoscilla stercoraria</name>
    <dbReference type="NCBI Taxonomy" id="61"/>
    <lineage>
        <taxon>Bacteria</taxon>
        <taxon>Pseudomonadati</taxon>
        <taxon>Pseudomonadota</taxon>
        <taxon>Betaproteobacteria</taxon>
        <taxon>Neisseriales</taxon>
        <taxon>Neisseriaceae</taxon>
        <taxon>Vitreoscilla</taxon>
    </lineage>
</organism>
<evidence type="ECO:0000256" key="9">
    <source>
        <dbReference type="RuleBase" id="RU000336"/>
    </source>
</evidence>